<keyword evidence="5" id="KW-0418">Kinase</keyword>
<feature type="coiled-coil region" evidence="6">
    <location>
        <begin position="1"/>
        <end position="67"/>
    </location>
</feature>
<dbReference type="InterPro" id="IPR003661">
    <property type="entry name" value="HisK_dim/P_dom"/>
</dbReference>
<dbReference type="SUPFAM" id="SSF47384">
    <property type="entry name" value="Homodimeric domain of signal transducing histidine kinase"/>
    <property type="match status" value="1"/>
</dbReference>
<keyword evidence="4" id="KW-0808">Transferase</keyword>
<dbReference type="AlphaFoldDB" id="A0A8T5UNR1"/>
<dbReference type="EC" id="2.7.13.3" evidence="2"/>
<keyword evidence="11" id="KW-1185">Reference proteome</keyword>
<dbReference type="RefSeq" id="WP_223791077.1">
    <property type="nucleotide sequence ID" value="NZ_JAIOUQ010000005.1"/>
</dbReference>
<dbReference type="InterPro" id="IPR000700">
    <property type="entry name" value="PAS-assoc_C"/>
</dbReference>
<evidence type="ECO:0000259" key="7">
    <source>
        <dbReference type="PROSITE" id="PS50109"/>
    </source>
</evidence>
<accession>A0A8T5UNR1</accession>
<organism evidence="10 11">
    <name type="scientific">Methanobacterium spitsbergense</name>
    <dbReference type="NCBI Taxonomy" id="2874285"/>
    <lineage>
        <taxon>Archaea</taxon>
        <taxon>Methanobacteriati</taxon>
        <taxon>Methanobacteriota</taxon>
        <taxon>Methanomada group</taxon>
        <taxon>Methanobacteria</taxon>
        <taxon>Methanobacteriales</taxon>
        <taxon>Methanobacteriaceae</taxon>
        <taxon>Methanobacterium</taxon>
    </lineage>
</organism>
<dbReference type="Gene3D" id="3.30.450.20">
    <property type="entry name" value="PAS domain"/>
    <property type="match status" value="2"/>
</dbReference>
<reference evidence="11" key="1">
    <citation type="journal article" date="2022" name="Microbiol. Resour. Announc.">
        <title>Draft Genome Sequence of a Methanogenic Archaeon from West Spitsbergen Permafrost.</title>
        <authorList>
            <person name="Trubitsyn V."/>
            <person name="Rivkina E."/>
            <person name="Shcherbakova V."/>
        </authorList>
    </citation>
    <scope>NUCLEOTIDE SEQUENCE [LARGE SCALE GENOMIC DNA]</scope>
    <source>
        <strain evidence="11">VT</strain>
    </source>
</reference>
<dbReference type="SMART" id="SM00387">
    <property type="entry name" value="HATPase_c"/>
    <property type="match status" value="1"/>
</dbReference>
<dbReference type="InterPro" id="IPR035965">
    <property type="entry name" value="PAS-like_dom_sf"/>
</dbReference>
<dbReference type="FunFam" id="3.30.565.10:FF:000006">
    <property type="entry name" value="Sensor histidine kinase WalK"/>
    <property type="match status" value="1"/>
</dbReference>
<keyword evidence="6" id="KW-0175">Coiled coil</keyword>
<dbReference type="Pfam" id="PF13426">
    <property type="entry name" value="PAS_9"/>
    <property type="match status" value="1"/>
</dbReference>
<evidence type="ECO:0000256" key="6">
    <source>
        <dbReference type="SAM" id="Coils"/>
    </source>
</evidence>
<dbReference type="Proteomes" id="UP000825933">
    <property type="component" value="Unassembled WGS sequence"/>
</dbReference>
<dbReference type="CDD" id="cd00082">
    <property type="entry name" value="HisKA"/>
    <property type="match status" value="1"/>
</dbReference>
<dbReference type="PROSITE" id="PS50113">
    <property type="entry name" value="PAC"/>
    <property type="match status" value="1"/>
</dbReference>
<dbReference type="InterPro" id="IPR004358">
    <property type="entry name" value="Sig_transdc_His_kin-like_C"/>
</dbReference>
<comment type="catalytic activity">
    <reaction evidence="1">
        <text>ATP + protein L-histidine = ADP + protein N-phospho-L-histidine.</text>
        <dbReference type="EC" id="2.7.13.3"/>
    </reaction>
</comment>
<dbReference type="PANTHER" id="PTHR43304">
    <property type="entry name" value="PHYTOCHROME-LIKE PROTEIN CPH1"/>
    <property type="match status" value="1"/>
</dbReference>
<dbReference type="InterPro" id="IPR003594">
    <property type="entry name" value="HATPase_dom"/>
</dbReference>
<dbReference type="SMART" id="SM00388">
    <property type="entry name" value="HisKA"/>
    <property type="match status" value="1"/>
</dbReference>
<dbReference type="Pfam" id="PF00989">
    <property type="entry name" value="PAS"/>
    <property type="match status" value="1"/>
</dbReference>
<feature type="domain" description="PAC" evidence="9">
    <location>
        <begin position="137"/>
        <end position="189"/>
    </location>
</feature>
<dbReference type="InterPro" id="IPR052162">
    <property type="entry name" value="Sensor_kinase/Photoreceptor"/>
</dbReference>
<feature type="domain" description="Histidine kinase" evidence="7">
    <location>
        <begin position="355"/>
        <end position="567"/>
    </location>
</feature>
<dbReference type="PROSITE" id="PS50112">
    <property type="entry name" value="PAS"/>
    <property type="match status" value="2"/>
</dbReference>
<dbReference type="Pfam" id="PF00512">
    <property type="entry name" value="HisKA"/>
    <property type="match status" value="1"/>
</dbReference>
<evidence type="ECO:0000313" key="11">
    <source>
        <dbReference type="Proteomes" id="UP000825933"/>
    </source>
</evidence>
<evidence type="ECO:0000256" key="2">
    <source>
        <dbReference type="ARBA" id="ARBA00012438"/>
    </source>
</evidence>
<evidence type="ECO:0000259" key="9">
    <source>
        <dbReference type="PROSITE" id="PS50113"/>
    </source>
</evidence>
<evidence type="ECO:0000256" key="5">
    <source>
        <dbReference type="ARBA" id="ARBA00022777"/>
    </source>
</evidence>
<dbReference type="CDD" id="cd00130">
    <property type="entry name" value="PAS"/>
    <property type="match status" value="2"/>
</dbReference>
<evidence type="ECO:0000256" key="4">
    <source>
        <dbReference type="ARBA" id="ARBA00022679"/>
    </source>
</evidence>
<dbReference type="NCBIfam" id="TIGR00229">
    <property type="entry name" value="sensory_box"/>
    <property type="match status" value="2"/>
</dbReference>
<dbReference type="InterPro" id="IPR013767">
    <property type="entry name" value="PAS_fold"/>
</dbReference>
<dbReference type="PRINTS" id="PR00344">
    <property type="entry name" value="BCTRLSENSOR"/>
</dbReference>
<dbReference type="PROSITE" id="PS50109">
    <property type="entry name" value="HIS_KIN"/>
    <property type="match status" value="1"/>
</dbReference>
<dbReference type="EMBL" id="JAIOUQ010000005">
    <property type="protein sequence ID" value="MBZ2165448.1"/>
    <property type="molecule type" value="Genomic_DNA"/>
</dbReference>
<dbReference type="PANTHER" id="PTHR43304:SF1">
    <property type="entry name" value="PAC DOMAIN-CONTAINING PROTEIN"/>
    <property type="match status" value="1"/>
</dbReference>
<dbReference type="SMART" id="SM00091">
    <property type="entry name" value="PAS"/>
    <property type="match status" value="2"/>
</dbReference>
<keyword evidence="3" id="KW-0597">Phosphoprotein</keyword>
<dbReference type="SUPFAM" id="SSF55785">
    <property type="entry name" value="PYP-like sensor domain (PAS domain)"/>
    <property type="match status" value="2"/>
</dbReference>
<feature type="domain" description="PAS" evidence="8">
    <location>
        <begin position="64"/>
        <end position="134"/>
    </location>
</feature>
<dbReference type="InterPro" id="IPR005467">
    <property type="entry name" value="His_kinase_dom"/>
</dbReference>
<gene>
    <name evidence="10" type="ORF">K8N75_05270</name>
</gene>
<dbReference type="GO" id="GO:0000155">
    <property type="term" value="F:phosphorelay sensor kinase activity"/>
    <property type="evidence" value="ECO:0007669"/>
    <property type="project" value="InterPro"/>
</dbReference>
<comment type="caution">
    <text evidence="10">The sequence shown here is derived from an EMBL/GenBank/DDBJ whole genome shotgun (WGS) entry which is preliminary data.</text>
</comment>
<evidence type="ECO:0000259" key="8">
    <source>
        <dbReference type="PROSITE" id="PS50112"/>
    </source>
</evidence>
<dbReference type="Gene3D" id="1.10.287.130">
    <property type="match status" value="1"/>
</dbReference>
<name>A0A8T5UNR1_9EURY</name>
<protein>
    <recommendedName>
        <fullName evidence="2">histidine kinase</fullName>
        <ecNumber evidence="2">2.7.13.3</ecNumber>
    </recommendedName>
</protein>
<dbReference type="InterPro" id="IPR036097">
    <property type="entry name" value="HisK_dim/P_sf"/>
</dbReference>
<dbReference type="Pfam" id="PF02518">
    <property type="entry name" value="HATPase_c"/>
    <property type="match status" value="1"/>
</dbReference>
<evidence type="ECO:0000256" key="1">
    <source>
        <dbReference type="ARBA" id="ARBA00000085"/>
    </source>
</evidence>
<dbReference type="InterPro" id="IPR036890">
    <property type="entry name" value="HATPase_C_sf"/>
</dbReference>
<dbReference type="Gene3D" id="3.30.565.10">
    <property type="entry name" value="Histidine kinase-like ATPase, C-terminal domain"/>
    <property type="match status" value="1"/>
</dbReference>
<dbReference type="InterPro" id="IPR000014">
    <property type="entry name" value="PAS"/>
</dbReference>
<proteinExistence type="predicted"/>
<sequence>MDDDKIELEKLRKKAEETVKKQYNHKINQSKDTDELFHELQVHQVELEMQNEELRQAQIKLEDSQRKYFDLYNFAPDGYFTLDKEGIILEVNLKGASLLGVERLNLNKTAFIQYIAPDNQNKFYHHLQKVLETRTNDTIDLKLIKKDNNIFYAHIETMYVPDGNGNFKEFRLAITDISDLKSTEMALKESEERYREIFYNNHTIMILIDPVNLNIIEANPAACNFYGYDYEKLLKMKISDINTLDLDSIEDKMQKTVSKQEHHFIFKHRLSNGTICDVDIHSGLIPYKGKNVLCSVIHDITAQKKAEKILEKRNARINQMLNIEINDHEKAEIKLGNLISKLEISNKELEQFAYVSSHDLKEPLRMITSFLQLLQRRYANDLDQDANDFINFAVEGAKRLDMMINDLLEYSRVGSKEREFKYIYSEKIVETVLTNLKTQIQDKNAIVTYDSLPIIYASEYQMVQLFQNLISNAIKYNNKIPKVHISAVKKDKEYVFSIKDNGIGIDKDHLERIFTIFQRLHTREEYDGTGIGLAISLRIIQQHRGKIWAESEPEKGSTFNLSIPIKTNNEIIKLQ</sequence>
<evidence type="ECO:0000313" key="10">
    <source>
        <dbReference type="EMBL" id="MBZ2165448.1"/>
    </source>
</evidence>
<evidence type="ECO:0000256" key="3">
    <source>
        <dbReference type="ARBA" id="ARBA00022553"/>
    </source>
</evidence>
<dbReference type="SUPFAM" id="SSF55874">
    <property type="entry name" value="ATPase domain of HSP90 chaperone/DNA topoisomerase II/histidine kinase"/>
    <property type="match status" value="1"/>
</dbReference>
<feature type="domain" description="PAS" evidence="8">
    <location>
        <begin position="190"/>
        <end position="260"/>
    </location>
</feature>